<evidence type="ECO:0000313" key="2">
    <source>
        <dbReference type="Proteomes" id="UP000255515"/>
    </source>
</evidence>
<sequence length="484" mass="56753">MNIFVTFQKVVHLIIKTTKSFMTTKTTLTMLILGMQFSYGQVIFNTDKNSLEIKTDKKISTWNWASDKEKIKEIETTKKKIKITLSDGKKQQTIGLERNIPTDIWFINAQNDTLRTQIKAVAPNITFSKKYVQKHQGKTFVAIPEVSELVNILMALHSDAEKDSNMFDTQTDYFKRIKKHFAPYLKHPAMDTIHKYITKVALNESNEYMFPIKDYYYYYGLKMNACVYEFDKKGNIVNSGNIKQLAKGWTAFDPMKDAKVFADFAQKSNFRQFYKDNQSYYSQLISDYKRLNPIQKMQNWLDAKFGFGYGSYMVYFSPLVQGAHSTVRYEDNGLSQTFMFICKAEDDQGLSPIQNEIKQGRVVFTEIDHNYVNPLSDTMVEDINKVFADREKWAKSEITTAYNNAYKVFNEYMTFAVYSLYLWDNYSEEEVLGFLPSMEAQMEQDRGFNRFKVFNRALLTKYKENPNISMKDLYQYILKESEKM</sequence>
<dbReference type="AlphaFoldDB" id="A0A376C1F1"/>
<organism evidence="1 2">
    <name type="scientific">Bergeyella zoohelcum</name>
    <dbReference type="NCBI Taxonomy" id="1015"/>
    <lineage>
        <taxon>Bacteria</taxon>
        <taxon>Pseudomonadati</taxon>
        <taxon>Bacteroidota</taxon>
        <taxon>Flavobacteriia</taxon>
        <taxon>Flavobacteriales</taxon>
        <taxon>Weeksellaceae</taxon>
        <taxon>Bergeyella</taxon>
    </lineage>
</organism>
<dbReference type="EMBL" id="UFTJ01000002">
    <property type="protein sequence ID" value="SSZ55987.1"/>
    <property type="molecule type" value="Genomic_DNA"/>
</dbReference>
<reference evidence="1 2" key="1">
    <citation type="submission" date="2018-06" db="EMBL/GenBank/DDBJ databases">
        <authorList>
            <consortium name="Pathogen Informatics"/>
            <person name="Doyle S."/>
        </authorList>
    </citation>
    <scope>NUCLEOTIDE SEQUENCE [LARGE SCALE GENOMIC DNA]</scope>
    <source>
        <strain evidence="1 2">NCTC11661</strain>
    </source>
</reference>
<gene>
    <name evidence="1" type="ORF">NCTC11661_01387</name>
</gene>
<evidence type="ECO:0000313" key="1">
    <source>
        <dbReference type="EMBL" id="SSZ55987.1"/>
    </source>
</evidence>
<dbReference type="Proteomes" id="UP000255515">
    <property type="component" value="Unassembled WGS sequence"/>
</dbReference>
<evidence type="ECO:0008006" key="3">
    <source>
        <dbReference type="Google" id="ProtNLM"/>
    </source>
</evidence>
<accession>A0A376C1F1</accession>
<proteinExistence type="predicted"/>
<name>A0A376C1F1_9FLAO</name>
<protein>
    <recommendedName>
        <fullName evidence="3">DUF4932 domain-containing protein</fullName>
    </recommendedName>
</protein>